<keyword evidence="4 6" id="KW-0949">S-adenosyl-L-methionine</keyword>
<dbReference type="InterPro" id="IPR029026">
    <property type="entry name" value="tRNA_m1G_MTases_N"/>
</dbReference>
<dbReference type="PIRSF" id="PIRSF029256">
    <property type="entry name" value="SpoU_TrmH_prd"/>
    <property type="match status" value="1"/>
</dbReference>
<keyword evidence="2 6" id="KW-0489">Methyltransferase</keyword>
<evidence type="ECO:0000256" key="7">
    <source>
        <dbReference type="PIRSR" id="PIRSR029256-1"/>
    </source>
</evidence>
<evidence type="ECO:0000256" key="4">
    <source>
        <dbReference type="ARBA" id="ARBA00022691"/>
    </source>
</evidence>
<dbReference type="PANTHER" id="PTHR42971">
    <property type="entry name" value="TRNA (CYTIDINE(34)-2'-O)-METHYLTRANSFERASE"/>
    <property type="match status" value="1"/>
</dbReference>
<dbReference type="EMBL" id="FNPV01000001">
    <property type="protein sequence ID" value="SDY24153.1"/>
    <property type="molecule type" value="Genomic_DNA"/>
</dbReference>
<evidence type="ECO:0000256" key="1">
    <source>
        <dbReference type="ARBA" id="ARBA00022490"/>
    </source>
</evidence>
<keyword evidence="5 6" id="KW-0819">tRNA processing</keyword>
<dbReference type="Proteomes" id="UP000199230">
    <property type="component" value="Unassembled WGS sequence"/>
</dbReference>
<dbReference type="GO" id="GO:0141102">
    <property type="term" value="F:tRNA (5-carboxymethylaminomethyluridine(34)-2'-O)-methyltransferase activity"/>
    <property type="evidence" value="ECO:0007669"/>
    <property type="project" value="RHEA"/>
</dbReference>
<evidence type="ECO:0000256" key="3">
    <source>
        <dbReference type="ARBA" id="ARBA00022679"/>
    </source>
</evidence>
<dbReference type="HAMAP" id="MF_01885">
    <property type="entry name" value="tRNA_methyltr_TrmL"/>
    <property type="match status" value="1"/>
</dbReference>
<evidence type="ECO:0000256" key="6">
    <source>
        <dbReference type="HAMAP-Rule" id="MF_01885"/>
    </source>
</evidence>
<dbReference type="Pfam" id="PF00588">
    <property type="entry name" value="SpoU_methylase"/>
    <property type="match status" value="1"/>
</dbReference>
<feature type="binding site" evidence="6 7">
    <location>
        <position position="101"/>
    </location>
    <ligand>
        <name>S-adenosyl-L-methionine</name>
        <dbReference type="ChEBI" id="CHEBI:59789"/>
    </ligand>
</feature>
<feature type="domain" description="tRNA/rRNA methyltransferase SpoU type" evidence="8">
    <location>
        <begin position="3"/>
        <end position="144"/>
    </location>
</feature>
<reference evidence="9 10" key="1">
    <citation type="submission" date="2016-10" db="EMBL/GenBank/DDBJ databases">
        <authorList>
            <person name="de Groot N.N."/>
        </authorList>
    </citation>
    <scope>NUCLEOTIDE SEQUENCE [LARGE SCALE GENOMIC DNA]</scope>
    <source>
        <strain evidence="9 10">APO</strain>
    </source>
</reference>
<proteinExistence type="inferred from homology"/>
<keyword evidence="3 6" id="KW-0808">Transferase</keyword>
<dbReference type="EC" id="2.1.1.207" evidence="6"/>
<comment type="catalytic activity">
    <reaction evidence="6">
        <text>cytidine(34) in tRNA + S-adenosyl-L-methionine = 2'-O-methylcytidine(34) in tRNA + S-adenosyl-L-homocysteine + H(+)</text>
        <dbReference type="Rhea" id="RHEA:43084"/>
        <dbReference type="Rhea" id="RHEA-COMP:10331"/>
        <dbReference type="Rhea" id="RHEA-COMP:10332"/>
        <dbReference type="ChEBI" id="CHEBI:15378"/>
        <dbReference type="ChEBI" id="CHEBI:57856"/>
        <dbReference type="ChEBI" id="CHEBI:59789"/>
        <dbReference type="ChEBI" id="CHEBI:74495"/>
        <dbReference type="ChEBI" id="CHEBI:82748"/>
        <dbReference type="EC" id="2.1.1.207"/>
    </reaction>
</comment>
<dbReference type="GO" id="GO:0042802">
    <property type="term" value="F:identical protein binding"/>
    <property type="evidence" value="ECO:0007669"/>
    <property type="project" value="UniProtKB-ARBA"/>
</dbReference>
<keyword evidence="10" id="KW-1185">Reference proteome</keyword>
<organism evidence="9 10">
    <name type="scientific">Tindallia californiensis</name>
    <dbReference type="NCBI Taxonomy" id="159292"/>
    <lineage>
        <taxon>Bacteria</taxon>
        <taxon>Bacillati</taxon>
        <taxon>Bacillota</taxon>
        <taxon>Clostridia</taxon>
        <taxon>Peptostreptococcales</taxon>
        <taxon>Tindalliaceae</taxon>
        <taxon>Tindallia</taxon>
    </lineage>
</organism>
<gene>
    <name evidence="9" type="ORF">SAMN05192546_10162</name>
</gene>
<comment type="similarity">
    <text evidence="6">Belongs to the class IV-like SAM-binding methyltransferase superfamily. RNA methyltransferase TrmH family. TrmL subfamily.</text>
</comment>
<feature type="binding site" evidence="6 7">
    <location>
        <position position="122"/>
    </location>
    <ligand>
        <name>S-adenosyl-L-methionine</name>
        <dbReference type="ChEBI" id="CHEBI:59789"/>
    </ligand>
</feature>
<comment type="subcellular location">
    <subcellularLocation>
        <location evidence="6">Cytoplasm</location>
    </subcellularLocation>
</comment>
<dbReference type="RefSeq" id="WP_093309734.1">
    <property type="nucleotide sequence ID" value="NZ_FNPV01000001.1"/>
</dbReference>
<name>A0A1H3I8W9_9FIRM</name>
<dbReference type="FunFam" id="3.40.1280.10:FF:000002">
    <property type="entry name" value="Peptidylprolyl isomerase"/>
    <property type="match status" value="1"/>
</dbReference>
<dbReference type="GO" id="GO:0005737">
    <property type="term" value="C:cytoplasm"/>
    <property type="evidence" value="ECO:0007669"/>
    <property type="project" value="UniProtKB-SubCell"/>
</dbReference>
<evidence type="ECO:0000259" key="8">
    <source>
        <dbReference type="Pfam" id="PF00588"/>
    </source>
</evidence>
<dbReference type="InterPro" id="IPR029028">
    <property type="entry name" value="Alpha/beta_knot_MTases"/>
</dbReference>
<dbReference type="Gene3D" id="3.40.1280.10">
    <property type="match status" value="1"/>
</dbReference>
<dbReference type="CDD" id="cd18094">
    <property type="entry name" value="SpoU-like_TrmL"/>
    <property type="match status" value="1"/>
</dbReference>
<dbReference type="AlphaFoldDB" id="A0A1H3I8W9"/>
<comment type="catalytic activity">
    <reaction evidence="6">
        <text>5-carboxymethylaminomethyluridine(34) in tRNA(Leu) + S-adenosyl-L-methionine = 5-carboxymethylaminomethyl-2'-O-methyluridine(34) in tRNA(Leu) + S-adenosyl-L-homocysteine + H(+)</text>
        <dbReference type="Rhea" id="RHEA:43088"/>
        <dbReference type="Rhea" id="RHEA-COMP:10333"/>
        <dbReference type="Rhea" id="RHEA-COMP:10334"/>
        <dbReference type="ChEBI" id="CHEBI:15378"/>
        <dbReference type="ChEBI" id="CHEBI:57856"/>
        <dbReference type="ChEBI" id="CHEBI:59789"/>
        <dbReference type="ChEBI" id="CHEBI:74508"/>
        <dbReference type="ChEBI" id="CHEBI:74511"/>
        <dbReference type="EC" id="2.1.1.207"/>
    </reaction>
</comment>
<dbReference type="OrthoDB" id="9789043at2"/>
<accession>A0A1H3I8W9</accession>
<dbReference type="SUPFAM" id="SSF75217">
    <property type="entry name" value="alpha/beta knot"/>
    <property type="match status" value="1"/>
</dbReference>
<keyword evidence="1 6" id="KW-0963">Cytoplasm</keyword>
<evidence type="ECO:0000256" key="5">
    <source>
        <dbReference type="ARBA" id="ARBA00022694"/>
    </source>
</evidence>
<dbReference type="GO" id="GO:0003723">
    <property type="term" value="F:RNA binding"/>
    <property type="evidence" value="ECO:0007669"/>
    <property type="project" value="InterPro"/>
</dbReference>
<evidence type="ECO:0000313" key="10">
    <source>
        <dbReference type="Proteomes" id="UP000199230"/>
    </source>
</evidence>
<comment type="caution">
    <text evidence="6">Lacks conserved residue(s) required for the propagation of feature annotation.</text>
</comment>
<comment type="function">
    <text evidence="6">Could methylate the ribose at the nucleotide 34 wobble position in tRNA.</text>
</comment>
<dbReference type="GO" id="GO:0002130">
    <property type="term" value="P:wobble position ribose methylation"/>
    <property type="evidence" value="ECO:0007669"/>
    <property type="project" value="TreeGrafter"/>
</dbReference>
<dbReference type="GO" id="GO:0141098">
    <property type="term" value="F:tRNA (cytidine(34)-2'-O)-methyltransferase activity"/>
    <property type="evidence" value="ECO:0007669"/>
    <property type="project" value="RHEA"/>
</dbReference>
<feature type="binding site" evidence="6 7">
    <location>
        <position position="132"/>
    </location>
    <ligand>
        <name>S-adenosyl-L-methionine</name>
        <dbReference type="ChEBI" id="CHEBI:59789"/>
    </ligand>
</feature>
<protein>
    <recommendedName>
        <fullName evidence="6">Putative tRNA (cytidine(34)-2'-O)-methyltransferase</fullName>
        <ecNumber evidence="6">2.1.1.207</ecNumber>
    </recommendedName>
    <alternativeName>
        <fullName evidence="6">tRNA (cytidine/uridine-2'-O-)-methyltransferase</fullName>
    </alternativeName>
</protein>
<dbReference type="STRING" id="159292.SAMN05192546_10162"/>
<dbReference type="InterPro" id="IPR001537">
    <property type="entry name" value="SpoU_MeTrfase"/>
</dbReference>
<evidence type="ECO:0000256" key="2">
    <source>
        <dbReference type="ARBA" id="ARBA00022603"/>
    </source>
</evidence>
<dbReference type="PANTHER" id="PTHR42971:SF1">
    <property type="entry name" value="TRNA (CYTIDINE(34)-2'-O)-METHYLTRANSFERASE"/>
    <property type="match status" value="1"/>
</dbReference>
<evidence type="ECO:0000313" key="9">
    <source>
        <dbReference type="EMBL" id="SDY24153.1"/>
    </source>
</evidence>
<dbReference type="InterPro" id="IPR016914">
    <property type="entry name" value="TrmL"/>
</dbReference>
<sequence length="156" mass="17775">MSLNIILHEPEIPQNTGNIARTCVIIGASLHIIKPTGFSLDDRYVKRAGLDYWDLLDLTIYNDFEDFLKRTKVKKIYCASTKAKEIYSDQQYSDPSFIMFGKETAGLPPNILEQYGSSLIRVPMIKHDSARSLNLSNAVAIVAYEVMRQWDFIGMH</sequence>